<accession>W7YLJ8</accession>
<dbReference type="EMBL" id="BAMD01000089">
    <property type="protein sequence ID" value="GAF05461.1"/>
    <property type="molecule type" value="Genomic_DNA"/>
</dbReference>
<keyword evidence="2" id="KW-1185">Reference proteome</keyword>
<name>W7YLJ8_9BACT</name>
<dbReference type="AlphaFoldDB" id="W7YLJ8"/>
<gene>
    <name evidence="1" type="ORF">JCM21142_104196</name>
</gene>
<organism evidence="1 2">
    <name type="scientific">Saccharicrinis fermentans DSM 9555 = JCM 21142</name>
    <dbReference type="NCBI Taxonomy" id="869213"/>
    <lineage>
        <taxon>Bacteria</taxon>
        <taxon>Pseudomonadati</taxon>
        <taxon>Bacteroidota</taxon>
        <taxon>Bacteroidia</taxon>
        <taxon>Marinilabiliales</taxon>
        <taxon>Marinilabiliaceae</taxon>
        <taxon>Saccharicrinis</taxon>
    </lineage>
</organism>
<evidence type="ECO:0000313" key="1">
    <source>
        <dbReference type="EMBL" id="GAF05461.1"/>
    </source>
</evidence>
<dbReference type="Gene3D" id="2.60.120.10">
    <property type="entry name" value="Jelly Rolls"/>
    <property type="match status" value="1"/>
</dbReference>
<dbReference type="InterPro" id="IPR014710">
    <property type="entry name" value="RmlC-like_jellyroll"/>
</dbReference>
<dbReference type="RefSeq" id="WP_044214206.1">
    <property type="nucleotide sequence ID" value="NZ_BAMD01000089.1"/>
</dbReference>
<sequence>MTLIESYQHKGDGYNPFLIRPGWQVAQLNHAAEEELEAISCLDVHYKTDEVFILIEGEAVLIAASVSNNCIEYDLQVMKQGITYNIPRNVWHKIAMQKGSKVIIVENDYTHLPLPDGDYGFYYLSEDRKADLRSQVNQILNQ</sequence>
<dbReference type="Proteomes" id="UP000019402">
    <property type="component" value="Unassembled WGS sequence"/>
</dbReference>
<dbReference type="eggNOG" id="COG3194">
    <property type="taxonomic scope" value="Bacteria"/>
</dbReference>
<dbReference type="InterPro" id="IPR011051">
    <property type="entry name" value="RmlC_Cupin_sf"/>
</dbReference>
<dbReference type="STRING" id="869213.GCA_000517085_01150"/>
<reference evidence="1 2" key="1">
    <citation type="journal article" date="2014" name="Genome Announc.">
        <title>Draft Genome Sequence of Cytophaga fermentans JCM 21142T, a Facultative Anaerobe Isolated from Marine Mud.</title>
        <authorList>
            <person name="Starns D."/>
            <person name="Oshima K."/>
            <person name="Suda W."/>
            <person name="Iino T."/>
            <person name="Yuki M."/>
            <person name="Inoue J."/>
            <person name="Kitamura K."/>
            <person name="Iida T."/>
            <person name="Darby A."/>
            <person name="Hattori M."/>
            <person name="Ohkuma M."/>
        </authorList>
    </citation>
    <scope>NUCLEOTIDE SEQUENCE [LARGE SCALE GENOMIC DNA]</scope>
    <source>
        <strain evidence="1 2">JCM 21142</strain>
    </source>
</reference>
<proteinExistence type="predicted"/>
<evidence type="ECO:0000313" key="2">
    <source>
        <dbReference type="Proteomes" id="UP000019402"/>
    </source>
</evidence>
<protein>
    <submittedName>
        <fullName evidence="1">Uncharacterized protein</fullName>
    </submittedName>
</protein>
<dbReference type="OrthoDB" id="9798066at2"/>
<comment type="caution">
    <text evidence="1">The sequence shown here is derived from an EMBL/GenBank/DDBJ whole genome shotgun (WGS) entry which is preliminary data.</text>
</comment>
<dbReference type="SUPFAM" id="SSF51182">
    <property type="entry name" value="RmlC-like cupins"/>
    <property type="match status" value="1"/>
</dbReference>